<dbReference type="InterPro" id="IPR036388">
    <property type="entry name" value="WH-like_DNA-bd_sf"/>
</dbReference>
<dbReference type="InterPro" id="IPR013217">
    <property type="entry name" value="Methyltransf_12"/>
</dbReference>
<dbReference type="SUPFAM" id="SSF53335">
    <property type="entry name" value="S-adenosyl-L-methionine-dependent methyltransferases"/>
    <property type="match status" value="1"/>
</dbReference>
<keyword evidence="2" id="KW-0808">Transferase</keyword>
<reference evidence="2 3" key="1">
    <citation type="journal article" date="2025" name="Int. J. Syst. Evol. Microbiol.">
        <title>Desulfovibrio falkowii sp. nov., Porphyromonas miyakawae sp. nov., Mediterraneibacter flintii sp. nov. and Owariibacterium komagatae gen. nov., sp. nov., isolated from human faeces.</title>
        <authorList>
            <person name="Hamaguchi T."/>
            <person name="Ohara M."/>
            <person name="Hisatomi A."/>
            <person name="Sekiguchi K."/>
            <person name="Takeda J.I."/>
            <person name="Ueyama J."/>
            <person name="Ito M."/>
            <person name="Nishiwaki H."/>
            <person name="Ogi T."/>
            <person name="Hirayama M."/>
            <person name="Ohkuma M."/>
            <person name="Sakamoto M."/>
            <person name="Ohno K."/>
        </authorList>
    </citation>
    <scope>NUCLEOTIDE SEQUENCE [LARGE SCALE GENOMIC DNA]</scope>
    <source>
        <strain evidence="2 3">13CB8C</strain>
    </source>
</reference>
<accession>A0ABQ0EAK1</accession>
<name>A0ABQ0EAK1_9BACT</name>
<dbReference type="EMBL" id="BAAFSG010000001">
    <property type="protein sequence ID" value="GAB1254806.1"/>
    <property type="molecule type" value="Genomic_DNA"/>
</dbReference>
<dbReference type="InterPro" id="IPR029063">
    <property type="entry name" value="SAM-dependent_MTases_sf"/>
</dbReference>
<dbReference type="Gene3D" id="1.10.10.10">
    <property type="entry name" value="Winged helix-like DNA-binding domain superfamily/Winged helix DNA-binding domain"/>
    <property type="match status" value="1"/>
</dbReference>
<feature type="domain" description="Methyltransferase type 12" evidence="1">
    <location>
        <begin position="188"/>
        <end position="283"/>
    </location>
</feature>
<protein>
    <submittedName>
        <fullName evidence="2">Class I SAM-dependent methyltransferase</fullName>
    </submittedName>
</protein>
<dbReference type="Gene3D" id="3.40.50.150">
    <property type="entry name" value="Vaccinia Virus protein VP39"/>
    <property type="match status" value="1"/>
</dbReference>
<evidence type="ECO:0000259" key="1">
    <source>
        <dbReference type="Pfam" id="PF08242"/>
    </source>
</evidence>
<dbReference type="GO" id="GO:0032259">
    <property type="term" value="P:methylation"/>
    <property type="evidence" value="ECO:0007669"/>
    <property type="project" value="UniProtKB-KW"/>
</dbReference>
<dbReference type="GO" id="GO:0008168">
    <property type="term" value="F:methyltransferase activity"/>
    <property type="evidence" value="ECO:0007669"/>
    <property type="project" value="UniProtKB-KW"/>
</dbReference>
<keyword evidence="3" id="KW-1185">Reference proteome</keyword>
<evidence type="ECO:0000313" key="2">
    <source>
        <dbReference type="EMBL" id="GAB1254806.1"/>
    </source>
</evidence>
<keyword evidence="2" id="KW-0489">Methyltransferase</keyword>
<organism evidence="2 3">
    <name type="scientific">Desulfovibrio falkowii</name>
    <dbReference type="NCBI Taxonomy" id="3136602"/>
    <lineage>
        <taxon>Bacteria</taxon>
        <taxon>Pseudomonadati</taxon>
        <taxon>Thermodesulfobacteriota</taxon>
        <taxon>Desulfovibrionia</taxon>
        <taxon>Desulfovibrionales</taxon>
        <taxon>Desulfovibrionaceae</taxon>
        <taxon>Desulfovibrio</taxon>
    </lineage>
</organism>
<dbReference type="Pfam" id="PF08242">
    <property type="entry name" value="Methyltransf_12"/>
    <property type="match status" value="1"/>
</dbReference>
<dbReference type="CDD" id="cd02440">
    <property type="entry name" value="AdoMet_MTases"/>
    <property type="match status" value="1"/>
</dbReference>
<sequence>MTAHSMTPMAALPFATLSDWLVAPVRMALLGLALELELPDILDSSHSLPDIAASLQAHCGKTADAARLTSLMDAMTAAGLAHKNGGRYSNSHFAGDYLRKNSPAYLGDLIASLTGMQHRNLFSLRQRLFDEAPTPAESRQSPPTDLRGEAHWKRSMAGLAAYQKAGAASSLARLIAALPGAAQFASMLDLGCGPGITALYAAGMLPRLHVTLCDFAPVLDMARTEAETLGLSGRVCLKPGDFNVCDLGLGYDLVWACQSLYYASDLHAFMKKIHRALRPGGLFVSVHEGVREGIAPAELVLSRLSLAMEGQDVSLAHGQMAAAATAAGLERLDAQSVPMLFGEAHMEVFQKSCKEDAGDHA</sequence>
<comment type="caution">
    <text evidence="2">The sequence shown here is derived from an EMBL/GenBank/DDBJ whole genome shotgun (WGS) entry which is preliminary data.</text>
</comment>
<proteinExistence type="predicted"/>
<dbReference type="RefSeq" id="WP_012624070.1">
    <property type="nucleotide sequence ID" value="NZ_BAAFSG010000001.1"/>
</dbReference>
<dbReference type="Proteomes" id="UP001628192">
    <property type="component" value="Unassembled WGS sequence"/>
</dbReference>
<gene>
    <name evidence="2" type="ORF">Defa_22930</name>
</gene>
<evidence type="ECO:0000313" key="3">
    <source>
        <dbReference type="Proteomes" id="UP001628192"/>
    </source>
</evidence>